<keyword evidence="1" id="KW-0175">Coiled coil</keyword>
<dbReference type="EMBL" id="LLXL01000258">
    <property type="protein sequence ID" value="PKK75223.1"/>
    <property type="molecule type" value="Genomic_DNA"/>
</dbReference>
<dbReference type="EMBL" id="CAGKOT010000001">
    <property type="protein sequence ID" value="CAB5292165.1"/>
    <property type="molecule type" value="Genomic_DNA"/>
</dbReference>
<proteinExistence type="predicted"/>
<sequence>MKSTKSSSATTNQLEKSSKLLNLLRRVNTVNKSTSISNNEIQNKKMKMPLTKKGIKKFKDKLKYTQKLKQLELKKQLLKEKEKEQADKEKAKQTNFEKNLQYFTFSTKKVNQ</sequence>
<evidence type="ECO:0000313" key="3">
    <source>
        <dbReference type="EMBL" id="PKC13964.1"/>
    </source>
</evidence>
<evidence type="ECO:0000313" key="5">
    <source>
        <dbReference type="EMBL" id="PKK75223.1"/>
    </source>
</evidence>
<dbReference type="Proteomes" id="UP000233469">
    <property type="component" value="Unassembled WGS sequence"/>
</dbReference>
<reference evidence="2" key="5">
    <citation type="submission" date="2020-05" db="EMBL/GenBank/DDBJ databases">
        <authorList>
            <person name="Rincon C."/>
            <person name="Sanders R I."/>
            <person name="Robbins C."/>
            <person name="Chaturvedi A."/>
        </authorList>
    </citation>
    <scope>NUCLEOTIDE SEQUENCE</scope>
    <source>
        <strain evidence="2">CHB12</strain>
    </source>
</reference>
<reference evidence="7 8" key="1">
    <citation type="submission" date="2016-04" db="EMBL/GenBank/DDBJ databases">
        <title>Genome analyses suggest a sexual origin of heterokaryosis in a supposedly ancient asexual fungus.</title>
        <authorList>
            <person name="Ropars J."/>
            <person name="Sedzielewska K."/>
            <person name="Noel J."/>
            <person name="Charron P."/>
            <person name="Farinelli L."/>
            <person name="Marton T."/>
            <person name="Kruger M."/>
            <person name="Pelin A."/>
            <person name="Brachmann A."/>
            <person name="Corradi N."/>
        </authorList>
    </citation>
    <scope>NUCLEOTIDE SEQUENCE [LARGE SCALE GENOMIC DNA]</scope>
    <source>
        <strain evidence="3 7">A5</strain>
        <strain evidence="5 8">C2</strain>
    </source>
</reference>
<organism evidence="4 6">
    <name type="scientific">Rhizophagus irregularis</name>
    <dbReference type="NCBI Taxonomy" id="588596"/>
    <lineage>
        <taxon>Eukaryota</taxon>
        <taxon>Fungi</taxon>
        <taxon>Fungi incertae sedis</taxon>
        <taxon>Mucoromycota</taxon>
        <taxon>Glomeromycotina</taxon>
        <taxon>Glomeromycetes</taxon>
        <taxon>Glomerales</taxon>
        <taxon>Glomeraceae</taxon>
        <taxon>Rhizophagus</taxon>
    </lineage>
</organism>
<evidence type="ECO:0000313" key="7">
    <source>
        <dbReference type="Proteomes" id="UP000232722"/>
    </source>
</evidence>
<dbReference type="AlphaFoldDB" id="A0A2I1EVV9"/>
<name>A0A2I1EVV9_9GLOM</name>
<dbReference type="Proteomes" id="UP000684084">
    <property type="component" value="Unassembled WGS sequence"/>
</dbReference>
<evidence type="ECO:0000256" key="1">
    <source>
        <dbReference type="SAM" id="Coils"/>
    </source>
</evidence>
<gene>
    <name evidence="2" type="ORF">CHRIB12_LOCUS160</name>
    <name evidence="4" type="ORF">RhiirA1_407316</name>
    <name evidence="3" type="ORF">RhiirA5_350881</name>
    <name evidence="5" type="ORF">RhiirC2_737113</name>
</gene>
<dbReference type="Proteomes" id="UP000232722">
    <property type="component" value="Unassembled WGS sequence"/>
</dbReference>
<dbReference type="VEuPathDB" id="FungiDB:FUN_018925"/>
<evidence type="ECO:0000313" key="2">
    <source>
        <dbReference type="EMBL" id="CAB5292165.1"/>
    </source>
</evidence>
<reference evidence="6 8" key="3">
    <citation type="submission" date="2017-10" db="EMBL/GenBank/DDBJ databases">
        <title>Extensive intraspecific genome diversity in a model arbuscular mycorrhizal fungus.</title>
        <authorList>
            <person name="Chen E.C.H."/>
            <person name="Morin E."/>
            <person name="Baudet D."/>
            <person name="Noel J."/>
            <person name="Ndikumana S."/>
            <person name="Charron P."/>
            <person name="St-Onge C."/>
            <person name="Giorgi J."/>
            <person name="Grigoriev I.V."/>
            <person name="Roux C."/>
            <person name="Martin F.M."/>
            <person name="Corradi N."/>
        </authorList>
    </citation>
    <scope>NUCLEOTIDE SEQUENCE [LARGE SCALE GENOMIC DNA]</scope>
    <source>
        <strain evidence="4 6">A1</strain>
        <strain evidence="5 8">C2</strain>
    </source>
</reference>
<dbReference type="VEuPathDB" id="FungiDB:RhiirFUN_015375"/>
<evidence type="ECO:0000313" key="8">
    <source>
        <dbReference type="Proteomes" id="UP000233469"/>
    </source>
</evidence>
<dbReference type="EMBL" id="LLXJ01000158">
    <property type="protein sequence ID" value="PKC13964.1"/>
    <property type="molecule type" value="Genomic_DNA"/>
</dbReference>
<evidence type="ECO:0000313" key="6">
    <source>
        <dbReference type="Proteomes" id="UP000232688"/>
    </source>
</evidence>
<comment type="caution">
    <text evidence="4">The sequence shown here is derived from an EMBL/GenBank/DDBJ whole genome shotgun (WGS) entry which is preliminary data.</text>
</comment>
<accession>A0A2I1EVV9</accession>
<dbReference type="Proteomes" id="UP000232688">
    <property type="component" value="Unassembled WGS sequence"/>
</dbReference>
<dbReference type="EMBL" id="LLXH01000019">
    <property type="protein sequence ID" value="PKC75621.1"/>
    <property type="molecule type" value="Genomic_DNA"/>
</dbReference>
<feature type="coiled-coil region" evidence="1">
    <location>
        <begin position="61"/>
        <end position="99"/>
    </location>
</feature>
<reference evidence="4 6" key="4">
    <citation type="submission" date="2017-10" db="EMBL/GenBank/DDBJ databases">
        <title>Genome analyses suggest a sexual origin of heterokaryosis in a supposedly ancient asexual fungus.</title>
        <authorList>
            <person name="Corradi N."/>
            <person name="Sedzielewska K."/>
            <person name="Noel J."/>
            <person name="Charron P."/>
            <person name="Farinelli L."/>
            <person name="Marton T."/>
            <person name="Kruger M."/>
            <person name="Pelin A."/>
            <person name="Brachmann A."/>
            <person name="Corradi N."/>
        </authorList>
    </citation>
    <scope>NUCLEOTIDE SEQUENCE [LARGE SCALE GENOMIC DNA]</scope>
    <source>
        <strain evidence="4 6">A1</strain>
    </source>
</reference>
<evidence type="ECO:0000313" key="4">
    <source>
        <dbReference type="EMBL" id="PKC75621.1"/>
    </source>
</evidence>
<protein>
    <submittedName>
        <fullName evidence="4">Uncharacterized protein</fullName>
    </submittedName>
</protein>
<reference evidence="3 7" key="2">
    <citation type="submission" date="2017-09" db="EMBL/GenBank/DDBJ databases">
        <title>Extensive intraspecific genome diversity in a model arbuscular mycorrhizal fungus.</title>
        <authorList>
            <person name="Chen E.C."/>
            <person name="Morin E."/>
            <person name="Beaudet D."/>
            <person name="Noel J."/>
            <person name="Ndikumana S."/>
            <person name="Charron P."/>
            <person name="St-Onge C."/>
            <person name="Giorgi J."/>
            <person name="Grigoriev I.V."/>
            <person name="Roux C."/>
            <person name="Martin F.M."/>
            <person name="Corradi N."/>
        </authorList>
    </citation>
    <scope>NUCLEOTIDE SEQUENCE [LARGE SCALE GENOMIC DNA]</scope>
    <source>
        <strain evidence="3 7">A5</strain>
    </source>
</reference>
<dbReference type="VEuPathDB" id="FungiDB:RhiirA1_407316"/>